<reference evidence="1 2" key="1">
    <citation type="submission" date="2022-11" db="EMBL/GenBank/DDBJ databases">
        <title>Whole genome sequence of Eschrichtius robustus ER-17-0199.</title>
        <authorList>
            <person name="Bruniche-Olsen A."/>
            <person name="Black A.N."/>
            <person name="Fields C.J."/>
            <person name="Walden K."/>
            <person name="Dewoody J.A."/>
        </authorList>
    </citation>
    <scope>NUCLEOTIDE SEQUENCE [LARGE SCALE GENOMIC DNA]</scope>
    <source>
        <strain evidence="1">ER-17-0199</strain>
        <tissue evidence="1">Blubber</tissue>
    </source>
</reference>
<name>A0AB34H8L5_ESCRO</name>
<sequence length="88" mass="10127">MALASSLAQLQAEASCPICLDYLRDASCPDKGIRRNSQLCHMIDFVKQLPNTRGKRKRLDEKPLCEKHKQVLGLFCEKDLELLFEDEY</sequence>
<evidence type="ECO:0000313" key="1">
    <source>
        <dbReference type="EMBL" id="KAJ8787678.1"/>
    </source>
</evidence>
<gene>
    <name evidence="1" type="ORF">J1605_022709</name>
</gene>
<dbReference type="Proteomes" id="UP001159641">
    <property type="component" value="Unassembled WGS sequence"/>
</dbReference>
<proteinExistence type="predicted"/>
<accession>A0AB34H8L5</accession>
<dbReference type="EMBL" id="JAIQCJ010001745">
    <property type="protein sequence ID" value="KAJ8787678.1"/>
    <property type="molecule type" value="Genomic_DNA"/>
</dbReference>
<comment type="caution">
    <text evidence="1">The sequence shown here is derived from an EMBL/GenBank/DDBJ whole genome shotgun (WGS) entry which is preliminary data.</text>
</comment>
<keyword evidence="2" id="KW-1185">Reference proteome</keyword>
<evidence type="ECO:0000313" key="2">
    <source>
        <dbReference type="Proteomes" id="UP001159641"/>
    </source>
</evidence>
<dbReference type="Gene3D" id="3.30.160.60">
    <property type="entry name" value="Classic Zinc Finger"/>
    <property type="match status" value="1"/>
</dbReference>
<organism evidence="1 2">
    <name type="scientific">Eschrichtius robustus</name>
    <name type="common">California gray whale</name>
    <name type="synonym">Eschrichtius gibbosus</name>
    <dbReference type="NCBI Taxonomy" id="9764"/>
    <lineage>
        <taxon>Eukaryota</taxon>
        <taxon>Metazoa</taxon>
        <taxon>Chordata</taxon>
        <taxon>Craniata</taxon>
        <taxon>Vertebrata</taxon>
        <taxon>Euteleostomi</taxon>
        <taxon>Mammalia</taxon>
        <taxon>Eutheria</taxon>
        <taxon>Laurasiatheria</taxon>
        <taxon>Artiodactyla</taxon>
        <taxon>Whippomorpha</taxon>
        <taxon>Cetacea</taxon>
        <taxon>Mysticeti</taxon>
        <taxon>Eschrichtiidae</taxon>
        <taxon>Eschrichtius</taxon>
    </lineage>
</organism>
<dbReference type="AlphaFoldDB" id="A0AB34H8L5"/>
<protein>
    <submittedName>
        <fullName evidence="1">Uncharacterized protein</fullName>
    </submittedName>
</protein>